<feature type="signal peptide" evidence="1">
    <location>
        <begin position="1"/>
        <end position="25"/>
    </location>
</feature>
<sequence>MKKTLSSMMVMGIGIGLVFTNPASAEVNLPNSNEKFEIVKTHDGRIKGVESLENLKVEQIDHILNEMGFSQDEISKMNGQLKKDIAKAGGKKASLEFLKKEHEYTNLKGNKYIIGDHNKESIKNIETEDINEILNRNFKKSNAIQYMDPPSMVTDQGQTFNLFAIYQGEQGSNYVYQVFSSQFWNEMPRIRGNDTLGIAWGDKVKALDNTDSARQSWFAGDEFEQTLKADRSSIYGTQWKIPEINNSTARGVYTSQKISIPTQYKDSKINISSGFVHGWGQPNYSFKFGPSATIDLSNANGHHKWSLNYNINVGS</sequence>
<evidence type="ECO:0000256" key="1">
    <source>
        <dbReference type="SAM" id="SignalP"/>
    </source>
</evidence>
<name>A0A243ARQ5_BACTU</name>
<reference evidence="2 3" key="1">
    <citation type="submission" date="2016-10" db="EMBL/GenBank/DDBJ databases">
        <title>Comparative genomics of Bacillus thuringiensis reveals a path to pathogens against multiple invertebrate hosts.</title>
        <authorList>
            <person name="Zheng J."/>
            <person name="Gao Q."/>
            <person name="Liu H."/>
            <person name="Peng D."/>
            <person name="Ruan L."/>
            <person name="Sun M."/>
        </authorList>
    </citation>
    <scope>NUCLEOTIDE SEQUENCE [LARGE SCALE GENOMIC DNA]</scope>
    <source>
        <strain evidence="2">BGSC 4BM1</strain>
    </source>
</reference>
<protein>
    <submittedName>
        <fullName evidence="2">Uncharacterized protein</fullName>
    </submittedName>
</protein>
<dbReference type="Proteomes" id="UP000194860">
    <property type="component" value="Unassembled WGS sequence"/>
</dbReference>
<gene>
    <name evidence="2" type="ORF">BK732_01145</name>
</gene>
<evidence type="ECO:0000313" key="2">
    <source>
        <dbReference type="EMBL" id="OTY30319.1"/>
    </source>
</evidence>
<comment type="caution">
    <text evidence="2">The sequence shown here is derived from an EMBL/GenBank/DDBJ whole genome shotgun (WGS) entry which is preliminary data.</text>
</comment>
<dbReference type="AlphaFoldDB" id="A0A243ARQ5"/>
<proteinExistence type="predicted"/>
<evidence type="ECO:0000313" key="3">
    <source>
        <dbReference type="Proteomes" id="UP000194860"/>
    </source>
</evidence>
<keyword evidence="1" id="KW-0732">Signal</keyword>
<feature type="chain" id="PRO_5013145450" evidence="1">
    <location>
        <begin position="26"/>
        <end position="315"/>
    </location>
</feature>
<organism evidence="2 3">
    <name type="scientific">Bacillus thuringiensis serovar navarrensis</name>
    <dbReference type="NCBI Taxonomy" id="339658"/>
    <lineage>
        <taxon>Bacteria</taxon>
        <taxon>Bacillati</taxon>
        <taxon>Bacillota</taxon>
        <taxon>Bacilli</taxon>
        <taxon>Bacillales</taxon>
        <taxon>Bacillaceae</taxon>
        <taxon>Bacillus</taxon>
        <taxon>Bacillus cereus group</taxon>
    </lineage>
</organism>
<dbReference type="EMBL" id="NFDG01000013">
    <property type="protein sequence ID" value="OTY30319.1"/>
    <property type="molecule type" value="Genomic_DNA"/>
</dbReference>
<dbReference type="RefSeq" id="WP_088030781.1">
    <property type="nucleotide sequence ID" value="NZ_NFDG01000013.1"/>
</dbReference>
<accession>A0A243ARQ5</accession>